<dbReference type="Proteomes" id="UP000818624">
    <property type="component" value="Chromosome 2"/>
</dbReference>
<evidence type="ECO:0000256" key="2">
    <source>
        <dbReference type="SAM" id="Phobius"/>
    </source>
</evidence>
<evidence type="ECO:0000256" key="1">
    <source>
        <dbReference type="SAM" id="MobiDB-lite"/>
    </source>
</evidence>
<keyword evidence="5" id="KW-1185">Reference proteome</keyword>
<feature type="chain" id="PRO_5045307961" evidence="3">
    <location>
        <begin position="24"/>
        <end position="172"/>
    </location>
</feature>
<keyword evidence="2" id="KW-0812">Transmembrane</keyword>
<feature type="transmembrane region" description="Helical" evidence="2">
    <location>
        <begin position="153"/>
        <end position="171"/>
    </location>
</feature>
<organism evidence="4 5">
    <name type="scientific">Malassezia furfur</name>
    <name type="common">Pityriasis versicolor infection agent</name>
    <name type="synonym">Pityrosporum furfur</name>
    <dbReference type="NCBI Taxonomy" id="55194"/>
    <lineage>
        <taxon>Eukaryota</taxon>
        <taxon>Fungi</taxon>
        <taxon>Dikarya</taxon>
        <taxon>Basidiomycota</taxon>
        <taxon>Ustilaginomycotina</taxon>
        <taxon>Malasseziomycetes</taxon>
        <taxon>Malasseziales</taxon>
        <taxon>Malasseziaceae</taxon>
        <taxon>Malassezia</taxon>
    </lineage>
</organism>
<sequence>MVQTTWAAYVAAALLALSGTVHAQSSSSVPSSMAPVSKPTASSNGVSGCVQFGDCTTGANTYKTETQYSPVVSPASHSVPDITGSAASSSYVNSLAAAGASEAYASSPFQGSTTAAPAPTTVVFDSVTKSGGQEVTTSVVNSDSTNGASMRQAAPLFVVAAVAVVGGGALVL</sequence>
<gene>
    <name evidence="4" type="ORF">GLX27_002058</name>
</gene>
<feature type="signal peptide" evidence="3">
    <location>
        <begin position="1"/>
        <end position="23"/>
    </location>
</feature>
<protein>
    <submittedName>
        <fullName evidence="4">Uncharacterized protein</fullName>
    </submittedName>
</protein>
<proteinExistence type="predicted"/>
<keyword evidence="2" id="KW-1133">Transmembrane helix</keyword>
<feature type="region of interest" description="Disordered" evidence="1">
    <location>
        <begin position="26"/>
        <end position="45"/>
    </location>
</feature>
<feature type="compositionally biased region" description="Low complexity" evidence="1">
    <location>
        <begin position="26"/>
        <end position="37"/>
    </location>
</feature>
<evidence type="ECO:0000256" key="3">
    <source>
        <dbReference type="SAM" id="SignalP"/>
    </source>
</evidence>
<accession>A0ABY8EPB0</accession>
<reference evidence="4 5" key="1">
    <citation type="journal article" date="2020" name="Elife">
        <title>Loss of centromere function drives karyotype evolution in closely related Malassezia species.</title>
        <authorList>
            <person name="Sankaranarayanan S.R."/>
            <person name="Ianiri G."/>
            <person name="Coelho M.A."/>
            <person name="Reza M.H."/>
            <person name="Thimmappa B.C."/>
            <person name="Ganguly P."/>
            <person name="Vadnala R.N."/>
            <person name="Sun S."/>
            <person name="Siddharthan R."/>
            <person name="Tellgren-Roth C."/>
            <person name="Dawson T.L."/>
            <person name="Heitman J."/>
            <person name="Sanyal K."/>
        </authorList>
    </citation>
    <scope>NUCLEOTIDE SEQUENCE [LARGE SCALE GENOMIC DNA]</scope>
    <source>
        <strain evidence="4">CBS14141</strain>
    </source>
</reference>
<evidence type="ECO:0000313" key="5">
    <source>
        <dbReference type="Proteomes" id="UP000818624"/>
    </source>
</evidence>
<name>A0ABY8EPB0_MALFU</name>
<evidence type="ECO:0000313" key="4">
    <source>
        <dbReference type="EMBL" id="WFD47407.1"/>
    </source>
</evidence>
<keyword evidence="3" id="KW-0732">Signal</keyword>
<keyword evidence="2" id="KW-0472">Membrane</keyword>
<dbReference type="EMBL" id="CP046235">
    <property type="protein sequence ID" value="WFD47407.1"/>
    <property type="molecule type" value="Genomic_DNA"/>
</dbReference>